<accession>A0A6J7X648</accession>
<dbReference type="EMBL" id="LR798339">
    <property type="protein sequence ID" value="CAB5224887.1"/>
    <property type="molecule type" value="Genomic_DNA"/>
</dbReference>
<evidence type="ECO:0000313" key="1">
    <source>
        <dbReference type="EMBL" id="CAB5224887.1"/>
    </source>
</evidence>
<reference evidence="1" key="1">
    <citation type="submission" date="2020-05" db="EMBL/GenBank/DDBJ databases">
        <authorList>
            <person name="Chiriac C."/>
            <person name="Salcher M."/>
            <person name="Ghai R."/>
            <person name="Kavagutti S V."/>
        </authorList>
    </citation>
    <scope>NUCLEOTIDE SEQUENCE</scope>
</reference>
<organism evidence="1">
    <name type="scientific">uncultured Caudovirales phage</name>
    <dbReference type="NCBI Taxonomy" id="2100421"/>
    <lineage>
        <taxon>Viruses</taxon>
        <taxon>Duplodnaviria</taxon>
        <taxon>Heunggongvirae</taxon>
        <taxon>Uroviricota</taxon>
        <taxon>Caudoviricetes</taxon>
        <taxon>Peduoviridae</taxon>
        <taxon>Maltschvirus</taxon>
        <taxon>Maltschvirus maltsch</taxon>
    </lineage>
</organism>
<sequence>MRDYLDPDHWVNGGDRESFRVFEDPDTKGDKYYCQHCSDVLEADLFGEWVCFTCEKVKREEEEKARKAWKK</sequence>
<proteinExistence type="predicted"/>
<gene>
    <name evidence="1" type="ORF">UFOVP742_28</name>
</gene>
<name>A0A6J7X648_9CAUD</name>
<protein>
    <submittedName>
        <fullName evidence="1">Uncharacterized protein</fullName>
    </submittedName>
</protein>